<evidence type="ECO:0000313" key="1">
    <source>
        <dbReference type="EMBL" id="OWZ07604.1"/>
    </source>
</evidence>
<organism evidence="1 2">
    <name type="scientific">Phytophthora megakarya</name>
    <dbReference type="NCBI Taxonomy" id="4795"/>
    <lineage>
        <taxon>Eukaryota</taxon>
        <taxon>Sar</taxon>
        <taxon>Stramenopiles</taxon>
        <taxon>Oomycota</taxon>
        <taxon>Peronosporomycetes</taxon>
        <taxon>Peronosporales</taxon>
        <taxon>Peronosporaceae</taxon>
        <taxon>Phytophthora</taxon>
    </lineage>
</organism>
<protein>
    <submittedName>
        <fullName evidence="1">Uncharacterized protein</fullName>
    </submittedName>
</protein>
<dbReference type="EMBL" id="NBNE01003473">
    <property type="protein sequence ID" value="OWZ07604.1"/>
    <property type="molecule type" value="Genomic_DNA"/>
</dbReference>
<dbReference type="Proteomes" id="UP000198211">
    <property type="component" value="Unassembled WGS sequence"/>
</dbReference>
<dbReference type="AlphaFoldDB" id="A0A225VR46"/>
<comment type="caution">
    <text evidence="1">The sequence shown here is derived from an EMBL/GenBank/DDBJ whole genome shotgun (WGS) entry which is preliminary data.</text>
</comment>
<reference evidence="2" key="1">
    <citation type="submission" date="2017-03" db="EMBL/GenBank/DDBJ databases">
        <title>Phytopthora megakarya and P. palmivora, two closely related causual agents of cacao black pod achieved similar genome size and gene model numbers by different mechanisms.</title>
        <authorList>
            <person name="Ali S."/>
            <person name="Shao J."/>
            <person name="Larry D.J."/>
            <person name="Kronmiller B."/>
            <person name="Shen D."/>
            <person name="Strem M.D."/>
            <person name="Melnick R.L."/>
            <person name="Guiltinan M.J."/>
            <person name="Tyler B.M."/>
            <person name="Meinhardt L.W."/>
            <person name="Bailey B.A."/>
        </authorList>
    </citation>
    <scope>NUCLEOTIDE SEQUENCE [LARGE SCALE GENOMIC DNA]</scope>
    <source>
        <strain evidence="2">zdho120</strain>
    </source>
</reference>
<evidence type="ECO:0000313" key="2">
    <source>
        <dbReference type="Proteomes" id="UP000198211"/>
    </source>
</evidence>
<keyword evidence="2" id="KW-1185">Reference proteome</keyword>
<gene>
    <name evidence="1" type="ORF">PHMEG_00019982</name>
</gene>
<name>A0A225VR46_9STRA</name>
<sequence>MPGQFKFPQVEALTKLKMFSERSGIGRQIAAEVEDTDDVEMQRPKNQEQADRLYYLGIASVPLKLELCDVLR</sequence>
<proteinExistence type="predicted"/>
<accession>A0A225VR46</accession>